<dbReference type="Pfam" id="PF18317">
    <property type="entry name" value="SDH_C"/>
    <property type="match status" value="1"/>
</dbReference>
<feature type="domain" description="SDH C-terminal" evidence="11">
    <location>
        <begin position="275"/>
        <end position="300"/>
    </location>
</feature>
<dbReference type="PANTHER" id="PTHR21089">
    <property type="entry name" value="SHIKIMATE DEHYDROGENASE"/>
    <property type="match status" value="1"/>
</dbReference>
<feature type="binding site" evidence="8">
    <location>
        <position position="275"/>
    </location>
    <ligand>
        <name>NADP(+)</name>
        <dbReference type="ChEBI" id="CHEBI:58349"/>
    </ligand>
</feature>
<evidence type="ECO:0000313" key="13">
    <source>
        <dbReference type="Proteomes" id="UP000610203"/>
    </source>
</evidence>
<feature type="domain" description="Shikimate dehydrogenase substrate binding N-terminal" evidence="10">
    <location>
        <begin position="28"/>
        <end position="115"/>
    </location>
</feature>
<dbReference type="NCBIfam" id="TIGR00507">
    <property type="entry name" value="aroE"/>
    <property type="match status" value="1"/>
</dbReference>
<evidence type="ECO:0000256" key="4">
    <source>
        <dbReference type="ARBA" id="ARBA00022857"/>
    </source>
</evidence>
<evidence type="ECO:0000256" key="5">
    <source>
        <dbReference type="ARBA" id="ARBA00023002"/>
    </source>
</evidence>
<dbReference type="NCBIfam" id="NF001310">
    <property type="entry name" value="PRK00258.1-2"/>
    <property type="match status" value="1"/>
</dbReference>
<gene>
    <name evidence="8 12" type="primary">aroE</name>
    <name evidence="12" type="ORF">GCM10016272_12720</name>
</gene>
<dbReference type="SUPFAM" id="SSF51735">
    <property type="entry name" value="NAD(P)-binding Rossmann-fold domains"/>
    <property type="match status" value="1"/>
</dbReference>
<evidence type="ECO:0000259" key="9">
    <source>
        <dbReference type="Pfam" id="PF01488"/>
    </source>
</evidence>
<evidence type="ECO:0000256" key="1">
    <source>
        <dbReference type="ARBA" id="ARBA00004871"/>
    </source>
</evidence>
<feature type="active site" description="Proton acceptor" evidence="8">
    <location>
        <position position="89"/>
    </location>
</feature>
<feature type="binding site" evidence="8">
    <location>
        <begin position="36"/>
        <end position="38"/>
    </location>
    <ligand>
        <name>shikimate</name>
        <dbReference type="ChEBI" id="CHEBI:36208"/>
    </ligand>
</feature>
<keyword evidence="6 8" id="KW-0057">Aromatic amino acid biosynthesis</keyword>
<feature type="binding site" evidence="8">
    <location>
        <begin position="162"/>
        <end position="166"/>
    </location>
    <ligand>
        <name>NADP(+)</name>
        <dbReference type="ChEBI" id="CHEBI:58349"/>
    </ligand>
</feature>
<dbReference type="HAMAP" id="MF_00222">
    <property type="entry name" value="Shikimate_DH_AroE"/>
    <property type="match status" value="1"/>
</dbReference>
<comment type="pathway">
    <text evidence="1 8">Metabolic intermediate biosynthesis; chorismate biosynthesis; chorismate from D-erythrose 4-phosphate and phosphoenolpyruvate: step 4/7.</text>
</comment>
<comment type="similarity">
    <text evidence="8">Belongs to the shikimate dehydrogenase family.</text>
</comment>
<keyword evidence="4 8" id="KW-0521">NADP</keyword>
<sequence>MGLNGYQSDSFMPLLPADYLFMTQHFIVIGNPIAHSKSPEIHTLFAAQAGIDIRYQRQYCPDDAASFAAVVEAFFHGGGVGANVTVPFKQVAYACCQSRGGLSEHAKVAGAVNTLLLNKALLNSGTPIAEALYGDNTDGQGLVNHITSLGWPLDGARVAIIGAGGAARGAILPLIQSGIGTLTIANRTVSKATDLVSELSAASTSISQQHITTCTTNELSGQFDIIINATSIGLSGETLPLNDALNTRYAYDMMYGRTLPFLEHFSARGAQTSDGYGMLIGQAALSFERWTGHSIDVVQDTKALNAK</sequence>
<feature type="binding site" evidence="8">
    <location>
        <position position="253"/>
    </location>
    <ligand>
        <name>NADP(+)</name>
        <dbReference type="ChEBI" id="CHEBI:58349"/>
    </ligand>
</feature>
<keyword evidence="13" id="KW-1185">Reference proteome</keyword>
<name>A0ABQ3GQ15_9GAMM</name>
<feature type="binding site" evidence="8">
    <location>
        <position position="85"/>
    </location>
    <ligand>
        <name>shikimate</name>
        <dbReference type="ChEBI" id="CHEBI:36208"/>
    </ligand>
</feature>
<evidence type="ECO:0000259" key="11">
    <source>
        <dbReference type="Pfam" id="PF18317"/>
    </source>
</evidence>
<evidence type="ECO:0000256" key="3">
    <source>
        <dbReference type="ARBA" id="ARBA00022605"/>
    </source>
</evidence>
<dbReference type="CDD" id="cd01065">
    <property type="entry name" value="NAD_bind_Shikimate_DH"/>
    <property type="match status" value="1"/>
</dbReference>
<dbReference type="SUPFAM" id="SSF53223">
    <property type="entry name" value="Aminoacid dehydrogenase-like, N-terminal domain"/>
    <property type="match status" value="1"/>
</dbReference>
<organism evidence="12 13">
    <name type="scientific">Psychrobacter glaciei</name>
    <dbReference type="NCBI Taxonomy" id="619771"/>
    <lineage>
        <taxon>Bacteria</taxon>
        <taxon>Pseudomonadati</taxon>
        <taxon>Pseudomonadota</taxon>
        <taxon>Gammaproteobacteria</taxon>
        <taxon>Moraxellales</taxon>
        <taxon>Moraxellaceae</taxon>
        <taxon>Psychrobacter</taxon>
    </lineage>
</organism>
<feature type="binding site" evidence="8">
    <location>
        <position position="104"/>
    </location>
    <ligand>
        <name>NADP(+)</name>
        <dbReference type="ChEBI" id="CHEBI:58349"/>
    </ligand>
</feature>
<dbReference type="Proteomes" id="UP000610203">
    <property type="component" value="Unassembled WGS sequence"/>
</dbReference>
<evidence type="ECO:0000256" key="7">
    <source>
        <dbReference type="ARBA" id="ARBA00049442"/>
    </source>
</evidence>
<dbReference type="InterPro" id="IPR041121">
    <property type="entry name" value="SDH_C"/>
</dbReference>
<evidence type="ECO:0000256" key="8">
    <source>
        <dbReference type="HAMAP-Rule" id="MF_00222"/>
    </source>
</evidence>
<proteinExistence type="inferred from homology"/>
<evidence type="ECO:0000259" key="10">
    <source>
        <dbReference type="Pfam" id="PF08501"/>
    </source>
</evidence>
<dbReference type="InterPro" id="IPR006151">
    <property type="entry name" value="Shikm_DH/Glu-tRNA_Rdtase"/>
</dbReference>
<evidence type="ECO:0000313" key="12">
    <source>
        <dbReference type="EMBL" id="GHD31076.1"/>
    </source>
</evidence>
<dbReference type="InterPro" id="IPR022893">
    <property type="entry name" value="Shikimate_DH_fam"/>
</dbReference>
<keyword evidence="5 8" id="KW-0560">Oxidoreductase</keyword>
<dbReference type="InterPro" id="IPR011342">
    <property type="entry name" value="Shikimate_DH"/>
</dbReference>
<feature type="domain" description="Quinate/shikimate 5-dehydrogenase/glutamyl-tRNA reductase" evidence="9">
    <location>
        <begin position="153"/>
        <end position="231"/>
    </location>
</feature>
<dbReference type="Gene3D" id="3.40.50.720">
    <property type="entry name" value="NAD(P)-binding Rossmann-like Domain"/>
    <property type="match status" value="1"/>
</dbReference>
<dbReference type="InterPro" id="IPR046346">
    <property type="entry name" value="Aminoacid_DH-like_N_sf"/>
</dbReference>
<accession>A0ABQ3GQ15</accession>
<comment type="caution">
    <text evidence="12">The sequence shown here is derived from an EMBL/GenBank/DDBJ whole genome shotgun (WGS) entry which is preliminary data.</text>
</comment>
<protein>
    <recommendedName>
        <fullName evidence="2 8">Shikimate dehydrogenase (NADP(+))</fullName>
        <shortName evidence="8">SDH</shortName>
        <ecNumber evidence="2 8">1.1.1.25</ecNumber>
    </recommendedName>
</protein>
<feature type="binding site" evidence="8">
    <location>
        <position position="255"/>
    </location>
    <ligand>
        <name>shikimate</name>
        <dbReference type="ChEBI" id="CHEBI:36208"/>
    </ligand>
</feature>
<feature type="binding site" evidence="8">
    <location>
        <position position="138"/>
    </location>
    <ligand>
        <name>shikimate</name>
        <dbReference type="ChEBI" id="CHEBI:36208"/>
    </ligand>
</feature>
<dbReference type="Pfam" id="PF08501">
    <property type="entry name" value="Shikimate_dh_N"/>
    <property type="match status" value="1"/>
</dbReference>
<dbReference type="InterPro" id="IPR036291">
    <property type="entry name" value="NAD(P)-bd_dom_sf"/>
</dbReference>
<keyword evidence="3 8" id="KW-0028">Amino-acid biosynthesis</keyword>
<dbReference type="Pfam" id="PF01488">
    <property type="entry name" value="Shikimate_DH"/>
    <property type="match status" value="1"/>
</dbReference>
<reference evidence="13" key="1">
    <citation type="journal article" date="2019" name="Int. J. Syst. Evol. Microbiol.">
        <title>The Global Catalogue of Microorganisms (GCM) 10K type strain sequencing project: providing services to taxonomists for standard genome sequencing and annotation.</title>
        <authorList>
            <consortium name="The Broad Institute Genomics Platform"/>
            <consortium name="The Broad Institute Genome Sequencing Center for Infectious Disease"/>
            <person name="Wu L."/>
            <person name="Ma J."/>
        </authorList>
    </citation>
    <scope>NUCLEOTIDE SEQUENCE [LARGE SCALE GENOMIC DNA]</scope>
    <source>
        <strain evidence="13">KCTC 42280</strain>
    </source>
</reference>
<feature type="binding site" evidence="8">
    <location>
        <position position="282"/>
    </location>
    <ligand>
        <name>shikimate</name>
        <dbReference type="ChEBI" id="CHEBI:36208"/>
    </ligand>
</feature>
<comment type="catalytic activity">
    <reaction evidence="7 8">
        <text>shikimate + NADP(+) = 3-dehydroshikimate + NADPH + H(+)</text>
        <dbReference type="Rhea" id="RHEA:17737"/>
        <dbReference type="ChEBI" id="CHEBI:15378"/>
        <dbReference type="ChEBI" id="CHEBI:16630"/>
        <dbReference type="ChEBI" id="CHEBI:36208"/>
        <dbReference type="ChEBI" id="CHEBI:57783"/>
        <dbReference type="ChEBI" id="CHEBI:58349"/>
        <dbReference type="EC" id="1.1.1.25"/>
    </reaction>
</comment>
<comment type="subunit">
    <text evidence="8">Homodimer.</text>
</comment>
<comment type="function">
    <text evidence="8">Involved in the biosynthesis of the chorismate, which leads to the biosynthesis of aromatic amino acids. Catalyzes the reversible NADPH linked reduction of 3-dehydroshikimate (DHSA) to yield shikimate (SA).</text>
</comment>
<dbReference type="Gene3D" id="3.40.50.10860">
    <property type="entry name" value="Leucine Dehydrogenase, chain A, domain 1"/>
    <property type="match status" value="1"/>
</dbReference>
<dbReference type="InterPro" id="IPR013708">
    <property type="entry name" value="Shikimate_DH-bd_N"/>
</dbReference>
<evidence type="ECO:0000256" key="2">
    <source>
        <dbReference type="ARBA" id="ARBA00012962"/>
    </source>
</evidence>
<feature type="binding site" evidence="8">
    <location>
        <position position="113"/>
    </location>
    <ligand>
        <name>shikimate</name>
        <dbReference type="ChEBI" id="CHEBI:36208"/>
    </ligand>
</feature>
<dbReference type="PANTHER" id="PTHR21089:SF1">
    <property type="entry name" value="BIFUNCTIONAL 3-DEHYDROQUINATE DEHYDRATASE_SHIKIMATE DEHYDROGENASE, CHLOROPLASTIC"/>
    <property type="match status" value="1"/>
</dbReference>
<dbReference type="EMBL" id="BMZR01000002">
    <property type="protein sequence ID" value="GHD31076.1"/>
    <property type="molecule type" value="Genomic_DNA"/>
</dbReference>
<evidence type="ECO:0000256" key="6">
    <source>
        <dbReference type="ARBA" id="ARBA00023141"/>
    </source>
</evidence>
<feature type="binding site" evidence="8">
    <location>
        <begin position="186"/>
        <end position="191"/>
    </location>
    <ligand>
        <name>NADP(+)</name>
        <dbReference type="ChEBI" id="CHEBI:58349"/>
    </ligand>
</feature>
<dbReference type="EC" id="1.1.1.25" evidence="2 8"/>